<proteinExistence type="predicted"/>
<evidence type="ECO:0000313" key="2">
    <source>
        <dbReference type="EMBL" id="MSA95789.1"/>
    </source>
</evidence>
<dbReference type="Proteomes" id="UP000285258">
    <property type="component" value="Unassembled WGS sequence"/>
</dbReference>
<dbReference type="InterPro" id="IPR006059">
    <property type="entry name" value="SBP"/>
</dbReference>
<reference evidence="4" key="1">
    <citation type="submission" date="2018-05" db="EMBL/GenBank/DDBJ databases">
        <title>Genome Sequencing of selected type strains of the family Eggerthellaceae.</title>
        <authorList>
            <person name="Danylec N."/>
            <person name="Stoll D.A."/>
            <person name="Doetsch A."/>
            <person name="Huch M."/>
        </authorList>
    </citation>
    <scope>NUCLEOTIDE SEQUENCE [LARGE SCALE GENOMIC DNA]</scope>
    <source>
        <strain evidence="4">DSM 27213</strain>
    </source>
</reference>
<evidence type="ECO:0000313" key="3">
    <source>
        <dbReference type="EMBL" id="ROT88370.1"/>
    </source>
</evidence>
<dbReference type="AlphaFoldDB" id="A0A423UHN3"/>
<reference evidence="3" key="2">
    <citation type="journal article" date="2019" name="Int. J. Syst. Evol. Microbiol.">
        <title>Gordonibacter faecihominis is a later heterotypic synonym of Gordonibacter urolithinfaciens.</title>
        <authorList>
            <person name="Danylec N."/>
            <person name="Stoll D.A."/>
            <person name="Huch M."/>
        </authorList>
    </citation>
    <scope>NUCLEOTIDE SEQUENCE</scope>
    <source>
        <strain evidence="3">DSM 27213</strain>
    </source>
</reference>
<reference evidence="3" key="3">
    <citation type="journal article" date="2019" name="Microbiol. Resour. Announc.">
        <title>Draft Genome Sequences of Type Strains of Gordonibacter faecihominis, Paraeggerthella hongkongensis, Parvibacter caecicola,Slackia equolifaciens, Slackia faecicanis, and Slackia isoflavoniconvertens.</title>
        <authorList>
            <person name="Danylec N."/>
            <person name="Stoll D.A."/>
            <person name="Dotsch A."/>
            <person name="Huch M."/>
        </authorList>
    </citation>
    <scope>NUCLEOTIDE SEQUENCE</scope>
    <source>
        <strain evidence="3">DSM 27213</strain>
    </source>
</reference>
<organism evidence="3 4">
    <name type="scientific">Gordonibacter urolithinfaciens</name>
    <dbReference type="NCBI Taxonomy" id="1335613"/>
    <lineage>
        <taxon>Bacteria</taxon>
        <taxon>Bacillati</taxon>
        <taxon>Actinomycetota</taxon>
        <taxon>Coriobacteriia</taxon>
        <taxon>Eggerthellales</taxon>
        <taxon>Eggerthellaceae</taxon>
        <taxon>Gordonibacter</taxon>
    </lineage>
</organism>
<evidence type="ECO:0000256" key="1">
    <source>
        <dbReference type="SAM" id="SignalP"/>
    </source>
</evidence>
<reference evidence="2 5" key="4">
    <citation type="journal article" date="2019" name="Nat. Med.">
        <title>A library of human gut bacterial isolates paired with longitudinal multiomics data enables mechanistic microbiome research.</title>
        <authorList>
            <person name="Poyet M."/>
            <person name="Groussin M."/>
            <person name="Gibbons S.M."/>
            <person name="Avila-Pacheco J."/>
            <person name="Jiang X."/>
            <person name="Kearney S.M."/>
            <person name="Perrotta A.R."/>
            <person name="Berdy B."/>
            <person name="Zhao S."/>
            <person name="Lieberman T.D."/>
            <person name="Swanson P.K."/>
            <person name="Smith M."/>
            <person name="Roesemann S."/>
            <person name="Alexander J.E."/>
            <person name="Rich S.A."/>
            <person name="Livny J."/>
            <person name="Vlamakis H."/>
            <person name="Clish C."/>
            <person name="Bullock K."/>
            <person name="Deik A."/>
            <person name="Scott J."/>
            <person name="Pierce K.A."/>
            <person name="Xavier R.J."/>
            <person name="Alm E.J."/>
        </authorList>
    </citation>
    <scope>NUCLEOTIDE SEQUENCE [LARGE SCALE GENOMIC DNA]</scope>
    <source>
        <strain evidence="2 5">BIOML-A1</strain>
    </source>
</reference>
<dbReference type="InterPro" id="IPR050490">
    <property type="entry name" value="Bact_solute-bd_prot1"/>
</dbReference>
<dbReference type="Proteomes" id="UP000462865">
    <property type="component" value="Unassembled WGS sequence"/>
</dbReference>
<dbReference type="Gene3D" id="3.40.190.10">
    <property type="entry name" value="Periplasmic binding protein-like II"/>
    <property type="match status" value="2"/>
</dbReference>
<dbReference type="EMBL" id="WKZA01000072">
    <property type="protein sequence ID" value="MSA95789.1"/>
    <property type="molecule type" value="Genomic_DNA"/>
</dbReference>
<evidence type="ECO:0000313" key="5">
    <source>
        <dbReference type="Proteomes" id="UP000462865"/>
    </source>
</evidence>
<sequence>MSTTAPARSALLLRRALCAAALALALAAAACLLACASQESSDGNGLVRSYDDQETVTLSFFALSAVPGMWPDDIVSLDGSTIHVVEDHADYYAKGTTQESYRGFLASRLAENSVDAYIVPAEDVIDFDRHGYLMDLSGLDAASTLSVDALAQSTYDGKVFSIPLSYTGFGFIWNKDMLDAHGLSVPEDLGQFLHVCETLKAAGITPYVANNDFALTAPAMAVGFADLYASDDAEQLLADLSSGATPVSTYMEKGFAFVEMLADKGYLDVDRTLSTAPNNDVEPFLAQEGAFVCGLVGRPGLADAEFATAGTAMPVLDEGSVAVVGADRRMAINPSSEKREYAVEAIEALCAPDNLKRIAGIKGQLTPLADDESNAAGEAYASLVETVRSGNQIPNQDFRLHFNTWASIRDLCRELLAGSSAHDVALRYDDMQRAEVAQYDAQAPSAAE</sequence>
<name>A0A423UHN3_9ACTN</name>
<comment type="caution">
    <text evidence="3">The sequence shown here is derived from an EMBL/GenBank/DDBJ whole genome shotgun (WGS) entry which is preliminary data.</text>
</comment>
<dbReference type="PANTHER" id="PTHR43649">
    <property type="entry name" value="ARABINOSE-BINDING PROTEIN-RELATED"/>
    <property type="match status" value="1"/>
</dbReference>
<dbReference type="Pfam" id="PF13416">
    <property type="entry name" value="SBP_bac_8"/>
    <property type="match status" value="1"/>
</dbReference>
<dbReference type="SUPFAM" id="SSF53850">
    <property type="entry name" value="Periplasmic binding protein-like II"/>
    <property type="match status" value="1"/>
</dbReference>
<accession>A0A423UHN3</accession>
<protein>
    <submittedName>
        <fullName evidence="3">Carbohydrate ABC transporter substrate-binding protein</fullName>
    </submittedName>
    <submittedName>
        <fullName evidence="2">Extracellular solute-binding protein</fullName>
    </submittedName>
</protein>
<dbReference type="EMBL" id="QIBW01000018">
    <property type="protein sequence ID" value="ROT88370.1"/>
    <property type="molecule type" value="Genomic_DNA"/>
</dbReference>
<dbReference type="RefSeq" id="WP_096228262.1">
    <property type="nucleotide sequence ID" value="NZ_CP168029.1"/>
</dbReference>
<feature type="signal peptide" evidence="1">
    <location>
        <begin position="1"/>
        <end position="36"/>
    </location>
</feature>
<keyword evidence="1" id="KW-0732">Signal</keyword>
<evidence type="ECO:0000313" key="4">
    <source>
        <dbReference type="Proteomes" id="UP000285258"/>
    </source>
</evidence>
<gene>
    <name evidence="3" type="ORF">DMP12_12485</name>
    <name evidence="2" type="ORF">GKG38_12140</name>
</gene>
<feature type="chain" id="PRO_5039805060" evidence="1">
    <location>
        <begin position="37"/>
        <end position="448"/>
    </location>
</feature>